<dbReference type="GO" id="GO:1904680">
    <property type="term" value="F:peptide transmembrane transporter activity"/>
    <property type="evidence" value="ECO:0007669"/>
    <property type="project" value="TreeGrafter"/>
</dbReference>
<evidence type="ECO:0000313" key="5">
    <source>
        <dbReference type="EMBL" id="NED97982.1"/>
    </source>
</evidence>
<dbReference type="Pfam" id="PF00496">
    <property type="entry name" value="SBP_bac_5"/>
    <property type="match status" value="1"/>
</dbReference>
<dbReference type="PIRSF" id="PIRSF002741">
    <property type="entry name" value="MppA"/>
    <property type="match status" value="1"/>
</dbReference>
<dbReference type="PROSITE" id="PS51257">
    <property type="entry name" value="PROKAR_LIPOPROTEIN"/>
    <property type="match status" value="1"/>
</dbReference>
<dbReference type="GO" id="GO:0042938">
    <property type="term" value="P:dipeptide transport"/>
    <property type="evidence" value="ECO:0007669"/>
    <property type="project" value="TreeGrafter"/>
</dbReference>
<dbReference type="GO" id="GO:0043190">
    <property type="term" value="C:ATP-binding cassette (ABC) transporter complex"/>
    <property type="evidence" value="ECO:0007669"/>
    <property type="project" value="InterPro"/>
</dbReference>
<dbReference type="PANTHER" id="PTHR30290">
    <property type="entry name" value="PERIPLASMIC BINDING COMPONENT OF ABC TRANSPORTER"/>
    <property type="match status" value="1"/>
</dbReference>
<dbReference type="SUPFAM" id="SSF53850">
    <property type="entry name" value="Periplasmic binding protein-like II"/>
    <property type="match status" value="1"/>
</dbReference>
<feature type="region of interest" description="Disordered" evidence="2">
    <location>
        <begin position="29"/>
        <end position="48"/>
    </location>
</feature>
<dbReference type="EMBL" id="JAAGOB010000015">
    <property type="protein sequence ID" value="NED97982.1"/>
    <property type="molecule type" value="Genomic_DNA"/>
</dbReference>
<feature type="chain" id="PRO_5039561836" evidence="3">
    <location>
        <begin position="24"/>
        <end position="561"/>
    </location>
</feature>
<dbReference type="CDD" id="cd08509">
    <property type="entry name" value="PBP2_TmCBP_oligosaccharides_like"/>
    <property type="match status" value="1"/>
</dbReference>
<comment type="caution">
    <text evidence="5">The sequence shown here is derived from an EMBL/GenBank/DDBJ whole genome shotgun (WGS) entry which is preliminary data.</text>
</comment>
<evidence type="ECO:0000256" key="3">
    <source>
        <dbReference type="SAM" id="SignalP"/>
    </source>
</evidence>
<dbReference type="GO" id="GO:0030288">
    <property type="term" value="C:outer membrane-bounded periplasmic space"/>
    <property type="evidence" value="ECO:0007669"/>
    <property type="project" value="TreeGrafter"/>
</dbReference>
<dbReference type="PANTHER" id="PTHR30290:SF38">
    <property type="entry name" value="D,D-DIPEPTIDE-BINDING PERIPLASMIC PROTEIN DDPA-RELATED"/>
    <property type="match status" value="1"/>
</dbReference>
<evidence type="ECO:0000256" key="1">
    <source>
        <dbReference type="ARBA" id="ARBA00022729"/>
    </source>
</evidence>
<evidence type="ECO:0000256" key="2">
    <source>
        <dbReference type="SAM" id="MobiDB-lite"/>
    </source>
</evidence>
<accession>A0A6N9YSM5</accession>
<feature type="compositionally biased region" description="Gly residues" evidence="2">
    <location>
        <begin position="29"/>
        <end position="44"/>
    </location>
</feature>
<evidence type="ECO:0000313" key="6">
    <source>
        <dbReference type="Proteomes" id="UP000469185"/>
    </source>
</evidence>
<dbReference type="Gene3D" id="3.90.76.10">
    <property type="entry name" value="Dipeptide-binding Protein, Domain 1"/>
    <property type="match status" value="1"/>
</dbReference>
<dbReference type="Gene3D" id="3.10.105.10">
    <property type="entry name" value="Dipeptide-binding Protein, Domain 3"/>
    <property type="match status" value="1"/>
</dbReference>
<keyword evidence="1 3" id="KW-0732">Signal</keyword>
<dbReference type="InterPro" id="IPR039424">
    <property type="entry name" value="SBP_5"/>
</dbReference>
<dbReference type="Gene3D" id="3.40.190.10">
    <property type="entry name" value="Periplasmic binding protein-like II"/>
    <property type="match status" value="1"/>
</dbReference>
<feature type="domain" description="Solute-binding protein family 5" evidence="4">
    <location>
        <begin position="95"/>
        <end position="452"/>
    </location>
</feature>
<gene>
    <name evidence="5" type="ORF">G1H11_22035</name>
</gene>
<dbReference type="AlphaFoldDB" id="A0A6N9YSM5"/>
<proteinExistence type="predicted"/>
<dbReference type="InterPro" id="IPR000914">
    <property type="entry name" value="SBP_5_dom"/>
</dbReference>
<dbReference type="InterPro" id="IPR030678">
    <property type="entry name" value="Peptide/Ni-bd"/>
</dbReference>
<keyword evidence="6" id="KW-1185">Reference proteome</keyword>
<organism evidence="5 6">
    <name type="scientific">Phytoactinopolyspora alkaliphila</name>
    <dbReference type="NCBI Taxonomy" id="1783498"/>
    <lineage>
        <taxon>Bacteria</taxon>
        <taxon>Bacillati</taxon>
        <taxon>Actinomycetota</taxon>
        <taxon>Actinomycetes</taxon>
        <taxon>Jiangellales</taxon>
        <taxon>Jiangellaceae</taxon>
        <taxon>Phytoactinopolyspora</taxon>
    </lineage>
</organism>
<name>A0A6N9YSM5_9ACTN</name>
<protein>
    <submittedName>
        <fullName evidence="5">ABC transporter substrate-binding protein</fullName>
    </submittedName>
</protein>
<dbReference type="Proteomes" id="UP000469185">
    <property type="component" value="Unassembled WGS sequence"/>
</dbReference>
<sequence>MTIRRTTTAVATGVIAGALLLSACGGGDDGSGGEGGGSGDGQPGGEVRPVTIHATSANQFETQFNPLLATYNQGTRGFIYEPLTVFTAMDPGNGKPWLAESMEFNEDGTAVTFSLRPDVTWSDGEAFTADDVVFTFETMRDEPATNAGALPIASASAVDDLTAEVTFDSPVFALEPSIGNITPVPEHIFADETVAEFTNPEPVGTGPFVLSDFTQQLYTLEANPSYWNADEVDVQEVRYPASTTQTFNTSLQAGEFDWSGGFVANIDQIFVGQDPEHNHYWYPGDGLVNLLVNLQKEPFSDVELRKAISLAIDREALSTTAMQGYNPPAHPTGLPLPAFESFLEPDRAGDTFTRDVEQANSILDAAGYEEGDDGVRVAPDGERMSYDLHIPSDWVDWVSIATLLQEQLADIGIEAAPQGVSFEAWLQGRNSGTYSMTIASAVGGASPYFLYRAFMSSEYQVEPGEDAAQNFNRWYDDTTDDYFDAYEASDDEAERLEAIHGLQGIVAEQLPLIPLLQSPNWFQYRTEFWEGWPSEDNPYALPAPYQYPDNLLVITNLTPAG</sequence>
<feature type="signal peptide" evidence="3">
    <location>
        <begin position="1"/>
        <end position="23"/>
    </location>
</feature>
<reference evidence="5 6" key="1">
    <citation type="submission" date="2020-02" db="EMBL/GenBank/DDBJ databases">
        <authorList>
            <person name="Li X.-J."/>
            <person name="Feng X.-M."/>
        </authorList>
    </citation>
    <scope>NUCLEOTIDE SEQUENCE [LARGE SCALE GENOMIC DNA]</scope>
    <source>
        <strain evidence="5 6">CGMCC 4.7225</strain>
    </source>
</reference>
<evidence type="ECO:0000259" key="4">
    <source>
        <dbReference type="Pfam" id="PF00496"/>
    </source>
</evidence>
<dbReference type="RefSeq" id="WP_163820770.1">
    <property type="nucleotide sequence ID" value="NZ_JAAGOB010000015.1"/>
</dbReference>